<dbReference type="AlphaFoldDB" id="A0A645JB03"/>
<protein>
    <submittedName>
        <fullName evidence="2">Uncharacterized protein</fullName>
    </submittedName>
</protein>
<evidence type="ECO:0000256" key="1">
    <source>
        <dbReference type="SAM" id="Phobius"/>
    </source>
</evidence>
<sequence>MFPVKQDRLFDHGEGFFLGGEYFAKRDAMEDFLAPSAADVNFISALAVLNSVITAFAHAAAAVVALLGVDLQKSVHLARGADRAGRFHRTLFAAVAAVRVEVRDQLPDDSKVV</sequence>
<dbReference type="EMBL" id="VSSQ01135380">
    <property type="protein sequence ID" value="MPN60302.1"/>
    <property type="molecule type" value="Genomic_DNA"/>
</dbReference>
<name>A0A645JB03_9ZZZZ</name>
<gene>
    <name evidence="2" type="ORF">SDC9_208030</name>
</gene>
<keyword evidence="1" id="KW-1133">Transmembrane helix</keyword>
<keyword evidence="1" id="KW-0472">Membrane</keyword>
<proteinExistence type="predicted"/>
<reference evidence="2" key="1">
    <citation type="submission" date="2019-08" db="EMBL/GenBank/DDBJ databases">
        <authorList>
            <person name="Kucharzyk K."/>
            <person name="Murdoch R.W."/>
            <person name="Higgins S."/>
            <person name="Loffler F."/>
        </authorList>
    </citation>
    <scope>NUCLEOTIDE SEQUENCE</scope>
</reference>
<evidence type="ECO:0000313" key="2">
    <source>
        <dbReference type="EMBL" id="MPN60302.1"/>
    </source>
</evidence>
<feature type="transmembrane region" description="Helical" evidence="1">
    <location>
        <begin position="42"/>
        <end position="69"/>
    </location>
</feature>
<accession>A0A645JB03</accession>
<comment type="caution">
    <text evidence="2">The sequence shown here is derived from an EMBL/GenBank/DDBJ whole genome shotgun (WGS) entry which is preliminary data.</text>
</comment>
<keyword evidence="1" id="KW-0812">Transmembrane</keyword>
<organism evidence="2">
    <name type="scientific">bioreactor metagenome</name>
    <dbReference type="NCBI Taxonomy" id="1076179"/>
    <lineage>
        <taxon>unclassified sequences</taxon>
        <taxon>metagenomes</taxon>
        <taxon>ecological metagenomes</taxon>
    </lineage>
</organism>